<feature type="transmembrane region" description="Helical" evidence="4">
    <location>
        <begin position="13"/>
        <end position="30"/>
    </location>
</feature>
<evidence type="ECO:0000256" key="1">
    <source>
        <dbReference type="ARBA" id="ARBA00034531"/>
    </source>
</evidence>
<gene>
    <name evidence="6" type="ORF">A994_02713</name>
</gene>
<keyword evidence="4" id="KW-0472">Membrane</keyword>
<comment type="catalytic activity">
    <reaction evidence="2">
        <text>O-(5'-adenylyl)-L-tyrosyl-[protein] + ATP = O-[5'-(adenylyl-(5'-&gt;3')-adenylyl)]-L-tyrosyl-[protein] + diphosphate</text>
        <dbReference type="Rhea" id="RHEA:66528"/>
        <dbReference type="Rhea" id="RHEA-COMP:13846"/>
        <dbReference type="Rhea" id="RHEA-COMP:17046"/>
        <dbReference type="ChEBI" id="CHEBI:30616"/>
        <dbReference type="ChEBI" id="CHEBI:33019"/>
        <dbReference type="ChEBI" id="CHEBI:83624"/>
        <dbReference type="ChEBI" id="CHEBI:167160"/>
    </reaction>
</comment>
<dbReference type="InterPro" id="IPR043519">
    <property type="entry name" value="NT_sf"/>
</dbReference>
<keyword evidence="4" id="KW-0812">Transmembrane</keyword>
<proteinExistence type="predicted"/>
<dbReference type="AlphaFoldDB" id="K2RDF2"/>
<keyword evidence="4" id="KW-1133">Transmembrane helix</keyword>
<evidence type="ECO:0000256" key="3">
    <source>
        <dbReference type="ARBA" id="ARBA00048696"/>
    </source>
</evidence>
<protein>
    <recommendedName>
        <fullName evidence="1">protein adenylyltransferase</fullName>
        <ecNumber evidence="1">2.7.7.108</ecNumber>
    </recommendedName>
</protein>
<dbReference type="InterPro" id="IPR002934">
    <property type="entry name" value="Polymerase_NTP_transf_dom"/>
</dbReference>
<sequence length="204" mass="23747">MNKLYNKILNAKFIPKTIGVLIVIFINWLFQSLLYMGITEKILKIFIDLVLFLGFFVIFNHITNFISAIVISFIIAHTLNWIFNGHIFALLKTFGNIKTETEEFSFYLDNLKNRSTNESSILLVATFGSMSRKELKKTSDLDIRVIRKEGFNNALRSSFFVLFERSNAFFNKFPLDIYLCDNMDCIEKLKESPVPVYDPNQLLK</sequence>
<name>K2RDF2_METFP</name>
<dbReference type="SUPFAM" id="SSF81301">
    <property type="entry name" value="Nucleotidyltransferase"/>
    <property type="match status" value="1"/>
</dbReference>
<evidence type="ECO:0000256" key="2">
    <source>
        <dbReference type="ARBA" id="ARBA00047518"/>
    </source>
</evidence>
<evidence type="ECO:0000256" key="4">
    <source>
        <dbReference type="SAM" id="Phobius"/>
    </source>
</evidence>
<evidence type="ECO:0000313" key="6">
    <source>
        <dbReference type="EMBL" id="EKF86359.1"/>
    </source>
</evidence>
<reference evidence="6 7" key="1">
    <citation type="journal article" date="2012" name="J. Bacteriol.">
        <title>Draft genome sequence of Methanobacterium formicicum DSM 3637, an archaebacterium isolated from the methane producer amoeba Pelomyxa palustris.</title>
        <authorList>
            <person name="Gutierrez G."/>
        </authorList>
    </citation>
    <scope>NUCLEOTIDE SEQUENCE [LARGE SCALE GENOMIC DNA]</scope>
    <source>
        <strain evidence="7">DSM 3637 / PP1</strain>
    </source>
</reference>
<dbReference type="Proteomes" id="UP000007360">
    <property type="component" value="Unassembled WGS sequence"/>
</dbReference>
<feature type="transmembrane region" description="Helical" evidence="4">
    <location>
        <begin position="42"/>
        <end position="59"/>
    </location>
</feature>
<keyword evidence="7" id="KW-1185">Reference proteome</keyword>
<comment type="catalytic activity">
    <reaction evidence="3">
        <text>L-tyrosyl-[protein] + ATP = O-(5'-adenylyl)-L-tyrosyl-[protein] + diphosphate</text>
        <dbReference type="Rhea" id="RHEA:54288"/>
        <dbReference type="Rhea" id="RHEA-COMP:10136"/>
        <dbReference type="Rhea" id="RHEA-COMP:13846"/>
        <dbReference type="ChEBI" id="CHEBI:30616"/>
        <dbReference type="ChEBI" id="CHEBI:33019"/>
        <dbReference type="ChEBI" id="CHEBI:46858"/>
        <dbReference type="ChEBI" id="CHEBI:83624"/>
        <dbReference type="EC" id="2.7.7.108"/>
    </reaction>
</comment>
<evidence type="ECO:0000259" key="5">
    <source>
        <dbReference type="Pfam" id="PF01909"/>
    </source>
</evidence>
<dbReference type="PATRIC" id="fig|1204725.3.peg.545"/>
<dbReference type="EMBL" id="AMPO01000002">
    <property type="protein sequence ID" value="EKF86359.1"/>
    <property type="molecule type" value="Genomic_DNA"/>
</dbReference>
<dbReference type="EC" id="2.7.7.108" evidence="1"/>
<dbReference type="GO" id="GO:0070733">
    <property type="term" value="F:AMPylase activity"/>
    <property type="evidence" value="ECO:0007669"/>
    <property type="project" value="UniProtKB-EC"/>
</dbReference>
<evidence type="ECO:0000313" key="7">
    <source>
        <dbReference type="Proteomes" id="UP000007360"/>
    </source>
</evidence>
<dbReference type="Gene3D" id="3.30.460.10">
    <property type="entry name" value="Beta Polymerase, domain 2"/>
    <property type="match status" value="1"/>
</dbReference>
<feature type="domain" description="Polymerase nucleotidyl transferase" evidence="5">
    <location>
        <begin position="119"/>
        <end position="157"/>
    </location>
</feature>
<feature type="transmembrane region" description="Helical" evidence="4">
    <location>
        <begin position="65"/>
        <end position="83"/>
    </location>
</feature>
<comment type="caution">
    <text evidence="6">The sequence shown here is derived from an EMBL/GenBank/DDBJ whole genome shotgun (WGS) entry which is preliminary data.</text>
</comment>
<dbReference type="OrthoDB" id="359505at2157"/>
<accession>K2RDF2</accession>
<organism evidence="6 7">
    <name type="scientific">Methanobacterium formicicum (strain DSM 3637 / PP1)</name>
    <dbReference type="NCBI Taxonomy" id="1204725"/>
    <lineage>
        <taxon>Archaea</taxon>
        <taxon>Methanobacteriati</taxon>
        <taxon>Methanobacteriota</taxon>
        <taxon>Methanomada group</taxon>
        <taxon>Methanobacteria</taxon>
        <taxon>Methanobacteriales</taxon>
        <taxon>Methanobacteriaceae</taxon>
        <taxon>Methanobacterium</taxon>
    </lineage>
</organism>
<dbReference type="Pfam" id="PF01909">
    <property type="entry name" value="NTP_transf_2"/>
    <property type="match status" value="1"/>
</dbReference>
<dbReference type="RefSeq" id="WP_004029738.1">
    <property type="nucleotide sequence ID" value="NZ_AMPO01000002.1"/>
</dbReference>